<accession>A0A1Z1LZM0</accession>
<evidence type="ECO:0000313" key="2">
    <source>
        <dbReference type="Proteomes" id="UP000225583"/>
    </source>
</evidence>
<sequence>MVVKFFDAKELIIFIRFIASKNFEHIQPIHKTFSTMPLRPIQVIEKSRKTVK</sequence>
<dbReference type="Proteomes" id="UP000225583">
    <property type="component" value="Segment"/>
</dbReference>
<gene>
    <name evidence="1" type="ORF">DeepPurple_gp014</name>
</gene>
<keyword evidence="2" id="KW-1185">Reference proteome</keyword>
<proteinExistence type="predicted"/>
<name>A0A1Z1LZM0_9CAUD</name>
<evidence type="ECO:0000313" key="1">
    <source>
        <dbReference type="EMBL" id="ARW58265.1"/>
    </source>
</evidence>
<organism evidence="1 2">
    <name type="scientific">Bacillus phage Deep-Purple</name>
    <dbReference type="NCBI Taxonomy" id="1873341"/>
    <lineage>
        <taxon>Viruses</taxon>
        <taxon>Duplodnaviria</taxon>
        <taxon>Heunggongvirae</taxon>
        <taxon>Uroviricota</taxon>
        <taxon>Caudoviricetes</taxon>
        <taxon>Deurplevirus</taxon>
        <taxon>Deurplevirus deeppurple</taxon>
    </lineage>
</organism>
<reference evidence="1 2" key="1">
    <citation type="submission" date="2017-05" db="EMBL/GenBank/DDBJ databases">
        <title>Complete Genome Sequence of Bacteriophage Deep-Purple infecting emetic Bacillus cereus.</title>
        <authorList>
            <person name="Hock L."/>
            <person name="Gillis A."/>
            <person name="Mahillon J."/>
        </authorList>
    </citation>
    <scope>NUCLEOTIDE SEQUENCE [LARGE SCALE GENOMIC DNA]</scope>
</reference>
<dbReference type="EMBL" id="MF176161">
    <property type="protein sequence ID" value="ARW58265.1"/>
    <property type="molecule type" value="Genomic_DNA"/>
</dbReference>
<protein>
    <submittedName>
        <fullName evidence="1">Uncharacterized protein</fullName>
    </submittedName>
</protein>